<dbReference type="InterPro" id="IPR000719">
    <property type="entry name" value="Prot_kinase_dom"/>
</dbReference>
<feature type="region of interest" description="Disordered" evidence="1">
    <location>
        <begin position="51"/>
        <end position="96"/>
    </location>
</feature>
<dbReference type="SUPFAM" id="SSF56112">
    <property type="entry name" value="Protein kinase-like (PK-like)"/>
    <property type="match status" value="1"/>
</dbReference>
<name>A0ABD3M6N3_9STRA</name>
<dbReference type="EMBL" id="JALLBG020000312">
    <property type="protein sequence ID" value="KAL3756225.1"/>
    <property type="molecule type" value="Genomic_DNA"/>
</dbReference>
<dbReference type="InterPro" id="IPR051681">
    <property type="entry name" value="Ser/Thr_Kinases-Pseudokinases"/>
</dbReference>
<dbReference type="Proteomes" id="UP001530293">
    <property type="component" value="Unassembled WGS sequence"/>
</dbReference>
<proteinExistence type="predicted"/>
<dbReference type="SMART" id="SM00220">
    <property type="entry name" value="S_TKc"/>
    <property type="match status" value="1"/>
</dbReference>
<evidence type="ECO:0000313" key="4">
    <source>
        <dbReference type="Proteomes" id="UP001530293"/>
    </source>
</evidence>
<protein>
    <recommendedName>
        <fullName evidence="2">Protein kinase domain-containing protein</fullName>
    </recommendedName>
</protein>
<feature type="compositionally biased region" description="Low complexity" evidence="1">
    <location>
        <begin position="51"/>
        <end position="64"/>
    </location>
</feature>
<evidence type="ECO:0000256" key="1">
    <source>
        <dbReference type="SAM" id="MobiDB-lite"/>
    </source>
</evidence>
<dbReference type="Gene3D" id="1.10.510.10">
    <property type="entry name" value="Transferase(Phosphotransferase) domain 1"/>
    <property type="match status" value="1"/>
</dbReference>
<dbReference type="PROSITE" id="PS50011">
    <property type="entry name" value="PROTEIN_KINASE_DOM"/>
    <property type="match status" value="1"/>
</dbReference>
<dbReference type="InterPro" id="IPR011009">
    <property type="entry name" value="Kinase-like_dom_sf"/>
</dbReference>
<dbReference type="PANTHER" id="PTHR44329">
    <property type="entry name" value="SERINE/THREONINE-PROTEIN KINASE TNNI3K-RELATED"/>
    <property type="match status" value="1"/>
</dbReference>
<comment type="caution">
    <text evidence="3">The sequence shown here is derived from an EMBL/GenBank/DDBJ whole genome shotgun (WGS) entry which is preliminary data.</text>
</comment>
<evidence type="ECO:0000313" key="3">
    <source>
        <dbReference type="EMBL" id="KAL3756225.1"/>
    </source>
</evidence>
<dbReference type="AlphaFoldDB" id="A0ABD3M6N3"/>
<feature type="domain" description="Protein kinase" evidence="2">
    <location>
        <begin position="137"/>
        <end position="593"/>
    </location>
</feature>
<reference evidence="3 4" key="1">
    <citation type="submission" date="2024-10" db="EMBL/GenBank/DDBJ databases">
        <title>Updated reference genomes for cyclostephanoid diatoms.</title>
        <authorList>
            <person name="Roberts W.R."/>
            <person name="Alverson A.J."/>
        </authorList>
    </citation>
    <scope>NUCLEOTIDE SEQUENCE [LARGE SCALE GENOMIC DNA]</scope>
    <source>
        <strain evidence="3 4">AJA232-27</strain>
    </source>
</reference>
<evidence type="ECO:0000259" key="2">
    <source>
        <dbReference type="PROSITE" id="PS50011"/>
    </source>
</evidence>
<organism evidence="3 4">
    <name type="scientific">Discostella pseudostelligera</name>
    <dbReference type="NCBI Taxonomy" id="259834"/>
    <lineage>
        <taxon>Eukaryota</taxon>
        <taxon>Sar</taxon>
        <taxon>Stramenopiles</taxon>
        <taxon>Ochrophyta</taxon>
        <taxon>Bacillariophyta</taxon>
        <taxon>Coscinodiscophyceae</taxon>
        <taxon>Thalassiosirophycidae</taxon>
        <taxon>Stephanodiscales</taxon>
        <taxon>Stephanodiscaceae</taxon>
        <taxon>Discostella</taxon>
    </lineage>
</organism>
<sequence length="593" mass="67476">MASANLLRTTMIDDAGGNGSSMSRQSHCPLSYDYDTATGMISPLTLLKRGATNNTATPSSTSSSLDHGDGGGCLPQQHHHEHPEQHTFSQSQKRHYNKLKTCQAREKMKRYFDNSKLLNDDERYQHHVIPRFDIQELTLGKILGSGGFGTVVEIKSIDIYELPQAIEDVDDDIRHNHLKSSTIELGESTDHPRRRKSFGFLHSLRRDHNRLTHNHGESCVGGQSMVMKLGKFDATTLSKATKEDACPTRRGYQPAATNFSFLAWRDSAPGEEGNDAVLQEEVELRSCNPSHDTSNNVVSEDCRVGAHNDARTRAYYQVTATREGESSYAIKLISPSIVENDFKMFIQAAIDMARETYFLSVMNHPNILKLRAVGQEDMFSPRYFLVLDRLHETLSDRIDGTWKKQQDHLEHSIFHLHKSTKLQHLWEERIRVMRDLAGALCYMHDLKIIYRDVKPDNIGFDSQGNVKLFDFGLAREVREEDDGSDGTYKLTPNTGSIRYIAPENANSWPYNYLADCYSFGILLWEVTALERPYAHLTPKDIRDMVITWGERPKIKEGWSARVVALMKSAWDAHYSKRPTMKEIEAELELELSH</sequence>
<accession>A0ABD3M6N3</accession>
<gene>
    <name evidence="3" type="ORF">ACHAWU_007176</name>
</gene>
<dbReference type="Pfam" id="PF00069">
    <property type="entry name" value="Pkinase"/>
    <property type="match status" value="1"/>
</dbReference>
<feature type="region of interest" description="Disordered" evidence="1">
    <location>
        <begin position="1"/>
        <end position="25"/>
    </location>
</feature>
<keyword evidence="4" id="KW-1185">Reference proteome</keyword>